<dbReference type="OrthoDB" id="9815802at2"/>
<organism evidence="2 3">
    <name type="scientific">Dinghuibacter silviterrae</name>
    <dbReference type="NCBI Taxonomy" id="1539049"/>
    <lineage>
        <taxon>Bacteria</taxon>
        <taxon>Pseudomonadati</taxon>
        <taxon>Bacteroidota</taxon>
        <taxon>Chitinophagia</taxon>
        <taxon>Chitinophagales</taxon>
        <taxon>Chitinophagaceae</taxon>
        <taxon>Dinghuibacter</taxon>
    </lineage>
</organism>
<evidence type="ECO:0000313" key="3">
    <source>
        <dbReference type="Proteomes" id="UP000294498"/>
    </source>
</evidence>
<accession>A0A4R8DUC5</accession>
<keyword evidence="1" id="KW-0732">Signal</keyword>
<dbReference type="EMBL" id="SODV01000001">
    <property type="protein sequence ID" value="TDX01055.1"/>
    <property type="molecule type" value="Genomic_DNA"/>
</dbReference>
<dbReference type="AlphaFoldDB" id="A0A4R8DUC5"/>
<sequence length="1148" mass="129304">MLRLLCLWLLLILAGANVSRAQVIQSISSNWRTKKIPVRPDTVSLDSMSIVPGTFVLQGVDTGAYGFSAVKSRLWWKHRPQTDSVQVSYRVFPFPFQQPLYKYRYDSVSRFMVVSPYFRRRSEEDGSVMSFGNIQYSGSFGRSLSFGNNQDAVVNSSLNLQISGYIGDSIELSAAITDNNLPVQPDGTTTQLNEFDKVYIQFRKHGWQVALGDIDIRRNEGAYFNFFKRLEGISVESSTPGNHLIASGAMSKGIFARNVFEGQEGNQGPYRLQGNNNEAYFVVLAGTEKVFIDGVQMQRGEDQDYVINYNTAEITFTAKRMISKDQRIQVEFEYANQNYLNTQLLLGDDIDINKRLHLKANYYSSTDAKNSPLNQVLTTAQKQFLSQLGDSVQNAYYPSATLDTFSASAVMYALRDSTVSGVHYDSVFVYSTNPDSAVYSVGFTDMGLGNGDYILVGQSANGNVYQWTPPINGAHVGEYQPVILLVAPKKQQVVSVGASYLIDPHTTLSGDWALSDYNPNTFSHTRADEIGMAGKVGLTREQNLNPDLRVAANVSMEWVNQRFTSIERLRSPEFYRDWGLPLVVASENERLGMAGIGFTGKNAAIRYDVRYFTRGGDFSGEQNVLTQSYKHDGWSWNAQLALTTFDSAYNRGTYWRPTLELSKILTDFGKLNLGGKYSLEKDVINNRLADSLNALSYAFDTWQVYLKSPEGKKRWGLSYTERRDRSPYGRDLAPVDQSHTLNGYWEWALNIHQQLKLNATYRELDVNQTKATTLVPEHSVLGRAEYLTNVWKGALTGNVLYELGAGQEQQRQYTYVQVPAGQGQYTWIDYNHDGIAEINEFVPAQFQDQADYIKVYQPTGNYVKADYTQLNYAFTLNPSVAWRSQKTLSKMQKFVGRFMLQSSMQVNKKVISNDAVSWNPFSGNPADTSLLSLAEVFSNAIFFNKLSPVWGLDVTHLVNSNKAYLTYGAQSQRLRDLGLRFRWNLTRVYSIIVANKLDVNSMLTPAFANQNYLIHSFQTEPQFSYTRGTKYRFTLGCRYLQQEDEPAYGGEHSVSKALTFDTKYNIVSNTSITSHVEMNDITFTGTDQTTTVAYTMLQGLTTGTNYVWTIDLTKRVLGNIEITVSYDGRKPGEGKTINTGRASVRAIF</sequence>
<name>A0A4R8DUC5_9BACT</name>
<dbReference type="RefSeq" id="WP_133993279.1">
    <property type="nucleotide sequence ID" value="NZ_SODV01000001.1"/>
</dbReference>
<evidence type="ECO:0000256" key="1">
    <source>
        <dbReference type="SAM" id="SignalP"/>
    </source>
</evidence>
<feature type="chain" id="PRO_5020808551" evidence="1">
    <location>
        <begin position="22"/>
        <end position="1148"/>
    </location>
</feature>
<feature type="signal peptide" evidence="1">
    <location>
        <begin position="1"/>
        <end position="21"/>
    </location>
</feature>
<keyword evidence="3" id="KW-1185">Reference proteome</keyword>
<protein>
    <submittedName>
        <fullName evidence="2">Uncharacterized protein</fullName>
    </submittedName>
</protein>
<comment type="caution">
    <text evidence="2">The sequence shown here is derived from an EMBL/GenBank/DDBJ whole genome shotgun (WGS) entry which is preliminary data.</text>
</comment>
<dbReference type="Proteomes" id="UP000294498">
    <property type="component" value="Unassembled WGS sequence"/>
</dbReference>
<proteinExistence type="predicted"/>
<evidence type="ECO:0000313" key="2">
    <source>
        <dbReference type="EMBL" id="TDX01055.1"/>
    </source>
</evidence>
<reference evidence="2 3" key="1">
    <citation type="submission" date="2019-03" db="EMBL/GenBank/DDBJ databases">
        <title>Genomic Encyclopedia of Type Strains, Phase IV (KMG-IV): sequencing the most valuable type-strain genomes for metagenomic binning, comparative biology and taxonomic classification.</title>
        <authorList>
            <person name="Goeker M."/>
        </authorList>
    </citation>
    <scope>NUCLEOTIDE SEQUENCE [LARGE SCALE GENOMIC DNA]</scope>
    <source>
        <strain evidence="2 3">DSM 100059</strain>
    </source>
</reference>
<gene>
    <name evidence="2" type="ORF">EDB95_2086</name>
</gene>